<proteinExistence type="inferred from homology"/>
<name>A0A482IYW4_9BURK</name>
<geneLocation type="plasmid" evidence="3">
    <name>p1</name>
</geneLocation>
<evidence type="ECO:0000313" key="3">
    <source>
        <dbReference type="EMBL" id="QBP14285.1"/>
    </source>
</evidence>
<dbReference type="RefSeq" id="WP_038316577.1">
    <property type="nucleotide sequence ID" value="NZ_CP037902.1"/>
</dbReference>
<feature type="signal peptide" evidence="2">
    <location>
        <begin position="1"/>
        <end position="23"/>
    </location>
</feature>
<dbReference type="PIRSF" id="PIRSF017082">
    <property type="entry name" value="YflP"/>
    <property type="match status" value="1"/>
</dbReference>
<keyword evidence="3" id="KW-0614">Plasmid</keyword>
<organism evidence="3 4">
    <name type="scientific">Cupriavidus metallidurans</name>
    <dbReference type="NCBI Taxonomy" id="119219"/>
    <lineage>
        <taxon>Bacteria</taxon>
        <taxon>Pseudomonadati</taxon>
        <taxon>Pseudomonadota</taxon>
        <taxon>Betaproteobacteria</taxon>
        <taxon>Burkholderiales</taxon>
        <taxon>Burkholderiaceae</taxon>
        <taxon>Cupriavidus</taxon>
    </lineage>
</organism>
<dbReference type="InterPro" id="IPR042100">
    <property type="entry name" value="Bug_dom1"/>
</dbReference>
<accession>A0A482IYW4</accession>
<dbReference type="OrthoDB" id="8808754at2"/>
<reference evidence="3 4" key="1">
    <citation type="submission" date="2019-03" db="EMBL/GenBank/DDBJ databases">
        <title>Comparative insights into the high quality Complete genome sequence of highly metal resistant Cupriavidus metallidurans strain BS1 isolated from a gold-copper mine.</title>
        <authorList>
            <person name="Mazhar H.S."/>
            <person name="Rensing C."/>
        </authorList>
    </citation>
    <scope>NUCLEOTIDE SEQUENCE [LARGE SCALE GENOMIC DNA]</scope>
    <source>
        <strain evidence="3 4">BS1</strain>
        <plasmid evidence="3 4">p1</plasmid>
    </source>
</reference>
<comment type="similarity">
    <text evidence="1">Belongs to the UPF0065 (bug) family.</text>
</comment>
<keyword evidence="2" id="KW-0732">Signal</keyword>
<evidence type="ECO:0000256" key="1">
    <source>
        <dbReference type="ARBA" id="ARBA00006987"/>
    </source>
</evidence>
<dbReference type="Gene3D" id="3.40.190.10">
    <property type="entry name" value="Periplasmic binding protein-like II"/>
    <property type="match status" value="1"/>
</dbReference>
<dbReference type="PANTHER" id="PTHR42928">
    <property type="entry name" value="TRICARBOXYLATE-BINDING PROTEIN"/>
    <property type="match status" value="1"/>
</dbReference>
<dbReference type="PANTHER" id="PTHR42928:SF5">
    <property type="entry name" value="BLR1237 PROTEIN"/>
    <property type="match status" value="1"/>
</dbReference>
<protein>
    <submittedName>
        <fullName evidence="3">Tripartite tricarboxylate transporter substrate binding protein</fullName>
    </submittedName>
</protein>
<dbReference type="Proteomes" id="UP000253772">
    <property type="component" value="Plasmid p1"/>
</dbReference>
<evidence type="ECO:0000313" key="4">
    <source>
        <dbReference type="Proteomes" id="UP000253772"/>
    </source>
</evidence>
<dbReference type="Gene3D" id="3.40.190.150">
    <property type="entry name" value="Bordetella uptake gene, domain 1"/>
    <property type="match status" value="1"/>
</dbReference>
<evidence type="ECO:0000256" key="2">
    <source>
        <dbReference type="SAM" id="SignalP"/>
    </source>
</evidence>
<dbReference type="CDD" id="cd07012">
    <property type="entry name" value="PBP2_Bug_TTT"/>
    <property type="match status" value="1"/>
</dbReference>
<sequence length="324" mass="34270">MLVRSFKAFLSLLVVQLGAYAHAGQEWPTRPIKWIVPFTAGSAPDIGARVVGDALQGVLKQPIVIENRPGAGGNVGTAMVARAQPDGYTWLYSSSPTASNMKMYRTPGYSALKDFAHISLIGTSDCLLVVNGTTGPKSIEELVSLARQNPGKLSYASGGIGTPAHIAMELFLRAAHANALHVPYKGAGPSTVAVITKEVDFSYPTFGVALPEVQGGRLRALATSGAKRNRTLPSVPTLEELGYGDSALSTFGGLSVPAGTPTPVIVKIQQALDAVLAQPAVRAKLEERGSTFVGTSTSAEYTEMIRREIEHTQAMMQTLNIQPQ</sequence>
<dbReference type="Pfam" id="PF03401">
    <property type="entry name" value="TctC"/>
    <property type="match status" value="1"/>
</dbReference>
<dbReference type="AlphaFoldDB" id="A0A482IYW4"/>
<gene>
    <name evidence="3" type="ORF">DDF84_031565</name>
</gene>
<dbReference type="InterPro" id="IPR005064">
    <property type="entry name" value="BUG"/>
</dbReference>
<dbReference type="EMBL" id="CP037902">
    <property type="protein sequence ID" value="QBP14285.1"/>
    <property type="molecule type" value="Genomic_DNA"/>
</dbReference>
<feature type="chain" id="PRO_5019776728" evidence="2">
    <location>
        <begin position="24"/>
        <end position="324"/>
    </location>
</feature>